<evidence type="ECO:0000313" key="2">
    <source>
        <dbReference type="EMBL" id="PIR74671.1"/>
    </source>
</evidence>
<evidence type="ECO:0000256" key="1">
    <source>
        <dbReference type="SAM" id="MobiDB-lite"/>
    </source>
</evidence>
<organism evidence="2 3">
    <name type="scientific">Candidatus Magasanikbacteria bacterium CG10_big_fil_rev_8_21_14_0_10_47_10</name>
    <dbReference type="NCBI Taxonomy" id="1974652"/>
    <lineage>
        <taxon>Bacteria</taxon>
        <taxon>Candidatus Magasanikiibacteriota</taxon>
    </lineage>
</organism>
<accession>A0A2H0TR94</accession>
<sequence length="73" mass="8012">MPTVSTSIVTTVGLAKEVRMPDDRQCEELDSDASRRMLDEGCPHDEDASATPQRGRRESTPEKSPGDQKPLAK</sequence>
<evidence type="ECO:0000313" key="3">
    <source>
        <dbReference type="Proteomes" id="UP000230154"/>
    </source>
</evidence>
<gene>
    <name evidence="2" type="ORF">COU35_01205</name>
</gene>
<name>A0A2H0TR94_9BACT</name>
<comment type="caution">
    <text evidence="2">The sequence shown here is derived from an EMBL/GenBank/DDBJ whole genome shotgun (WGS) entry which is preliminary data.</text>
</comment>
<feature type="compositionally biased region" description="Basic and acidic residues" evidence="1">
    <location>
        <begin position="21"/>
        <end position="47"/>
    </location>
</feature>
<dbReference type="EMBL" id="PFCB01000010">
    <property type="protein sequence ID" value="PIR74671.1"/>
    <property type="molecule type" value="Genomic_DNA"/>
</dbReference>
<reference evidence="3" key="1">
    <citation type="submission" date="2017-09" db="EMBL/GenBank/DDBJ databases">
        <title>Depth-based differentiation of microbial function through sediment-hosted aquifers and enrichment of novel symbionts in the deep terrestrial subsurface.</title>
        <authorList>
            <person name="Probst A.J."/>
            <person name="Ladd B."/>
            <person name="Jarett J.K."/>
            <person name="Geller-Mcgrath D.E."/>
            <person name="Sieber C.M.K."/>
            <person name="Emerson J.B."/>
            <person name="Anantharaman K."/>
            <person name="Thomas B.C."/>
            <person name="Malmstrom R."/>
            <person name="Stieglmeier M."/>
            <person name="Klingl A."/>
            <person name="Woyke T."/>
            <person name="Ryan C.M."/>
            <person name="Banfield J.F."/>
        </authorList>
    </citation>
    <scope>NUCLEOTIDE SEQUENCE [LARGE SCALE GENOMIC DNA]</scope>
</reference>
<dbReference type="AlphaFoldDB" id="A0A2H0TR94"/>
<feature type="compositionally biased region" description="Basic and acidic residues" evidence="1">
    <location>
        <begin position="55"/>
        <end position="66"/>
    </location>
</feature>
<dbReference type="Proteomes" id="UP000230154">
    <property type="component" value="Unassembled WGS sequence"/>
</dbReference>
<proteinExistence type="predicted"/>
<feature type="region of interest" description="Disordered" evidence="1">
    <location>
        <begin position="21"/>
        <end position="73"/>
    </location>
</feature>
<protein>
    <submittedName>
        <fullName evidence="2">Uncharacterized protein</fullName>
    </submittedName>
</protein>